<evidence type="ECO:0000313" key="3">
    <source>
        <dbReference type="EMBL" id="CAD1829977.1"/>
    </source>
</evidence>
<dbReference type="GO" id="GO:0046983">
    <property type="term" value="F:protein dimerization activity"/>
    <property type="evidence" value="ECO:0007669"/>
    <property type="project" value="InterPro"/>
</dbReference>
<evidence type="ECO:0008006" key="4">
    <source>
        <dbReference type="Google" id="ProtNLM"/>
    </source>
</evidence>
<dbReference type="Pfam" id="PF14372">
    <property type="entry name" value="hAT-like_RNase-H"/>
    <property type="match status" value="1"/>
</dbReference>
<dbReference type="SUPFAM" id="SSF53098">
    <property type="entry name" value="Ribonuclease H-like"/>
    <property type="match status" value="1"/>
</dbReference>
<dbReference type="AlphaFoldDB" id="A0A6V7PGM2"/>
<dbReference type="InterPro" id="IPR025525">
    <property type="entry name" value="hAT-like_transposase_RNase-H"/>
</dbReference>
<evidence type="ECO:0000259" key="1">
    <source>
        <dbReference type="Pfam" id="PF05699"/>
    </source>
</evidence>
<name>A0A6V7PGM2_ANACO</name>
<proteinExistence type="predicted"/>
<sequence>MQTKMVEKFEQYWKDYSLLLSIAAVLDPRHKMRLVEFCYKKLYGSYFNAYYPHVQRIQDATQRLFDWYKEKLGSDLINQAYSTPCELGGGYGASSSKVFREEDSTDDLLEEYYNDEKLLATTEVQSSKTELERYLEEPTYPREDVFEILEYWKNKQKKYPVISSMARYLLAVPITTVASESAFSAGGRVIDERRASLDPSTVEALMCAGDWIKQVFFAPEEASDNKDINEESVDSFG</sequence>
<reference evidence="3" key="1">
    <citation type="submission" date="2020-07" db="EMBL/GenBank/DDBJ databases">
        <authorList>
            <person name="Lin J."/>
        </authorList>
    </citation>
    <scope>NUCLEOTIDE SEQUENCE</scope>
</reference>
<accession>A0A6V7PGM2</accession>
<dbReference type="PANTHER" id="PTHR23272:SF161">
    <property type="entry name" value="ZINC FINGER BED DOMAIN-CONTAINING PROTEIN RICESLEEPER 1-LIKE"/>
    <property type="match status" value="1"/>
</dbReference>
<dbReference type="PANTHER" id="PTHR23272">
    <property type="entry name" value="BED FINGER-RELATED"/>
    <property type="match status" value="1"/>
</dbReference>
<gene>
    <name evidence="3" type="ORF">CB5_LOCUS13188</name>
</gene>
<dbReference type="EMBL" id="LR862130">
    <property type="protein sequence ID" value="CAD1829977.1"/>
    <property type="molecule type" value="Genomic_DNA"/>
</dbReference>
<organism evidence="3">
    <name type="scientific">Ananas comosus var. bracteatus</name>
    <name type="common">red pineapple</name>
    <dbReference type="NCBI Taxonomy" id="296719"/>
    <lineage>
        <taxon>Eukaryota</taxon>
        <taxon>Viridiplantae</taxon>
        <taxon>Streptophyta</taxon>
        <taxon>Embryophyta</taxon>
        <taxon>Tracheophyta</taxon>
        <taxon>Spermatophyta</taxon>
        <taxon>Magnoliopsida</taxon>
        <taxon>Liliopsida</taxon>
        <taxon>Poales</taxon>
        <taxon>Bromeliaceae</taxon>
        <taxon>Bromelioideae</taxon>
        <taxon>Ananas</taxon>
    </lineage>
</organism>
<feature type="domain" description="HAT C-terminal dimerisation" evidence="1">
    <location>
        <begin position="130"/>
        <end position="212"/>
    </location>
</feature>
<protein>
    <recommendedName>
        <fullName evidence="4">Zinc finger BED domain-containing protein DAYSLEEPER-like</fullName>
    </recommendedName>
</protein>
<evidence type="ECO:0000259" key="2">
    <source>
        <dbReference type="Pfam" id="PF14372"/>
    </source>
</evidence>
<dbReference type="InterPro" id="IPR012337">
    <property type="entry name" value="RNaseH-like_sf"/>
</dbReference>
<feature type="domain" description="hAT-like transposase RNase-H fold" evidence="2">
    <location>
        <begin position="1"/>
        <end position="68"/>
    </location>
</feature>
<dbReference type="InterPro" id="IPR008906">
    <property type="entry name" value="HATC_C_dom"/>
</dbReference>
<dbReference type="GO" id="GO:0003677">
    <property type="term" value="F:DNA binding"/>
    <property type="evidence" value="ECO:0007669"/>
    <property type="project" value="InterPro"/>
</dbReference>
<dbReference type="Pfam" id="PF05699">
    <property type="entry name" value="Dimer_Tnp_hAT"/>
    <property type="match status" value="1"/>
</dbReference>